<reference evidence="3" key="1">
    <citation type="submission" date="2016-11" db="EMBL/GenBank/DDBJ databases">
        <authorList>
            <person name="Schniete J.K."/>
            <person name="Salih T."/>
            <person name="Algora Gallardo L."/>
            <person name="Martinez Fernandez S."/>
            <person name="Herron P.R."/>
        </authorList>
    </citation>
    <scope>NUCLEOTIDE SEQUENCE [LARGE SCALE GENOMIC DNA]</scope>
    <source>
        <strain evidence="3">DSM 41896</strain>
    </source>
</reference>
<dbReference type="EMBL" id="MPOH02000003">
    <property type="protein sequence ID" value="OQD57535.1"/>
    <property type="molecule type" value="Genomic_DNA"/>
</dbReference>
<feature type="region of interest" description="Disordered" evidence="1">
    <location>
        <begin position="183"/>
        <end position="242"/>
    </location>
</feature>
<reference evidence="2 3" key="2">
    <citation type="submission" date="2017-02" db="EMBL/GenBank/DDBJ databases">
        <title>Draft genome sequence of Streptomyces phaeoluteigriseus type strain DSM41896.</title>
        <authorList>
            <person name="Salih T.S."/>
            <person name="Algora Gallardo L."/>
            <person name="Melo Santos T."/>
            <person name="Filgueira Martinez S."/>
            <person name="Herron P.R."/>
        </authorList>
    </citation>
    <scope>NUCLEOTIDE SEQUENCE [LARGE SCALE GENOMIC DNA]</scope>
    <source>
        <strain evidence="2 3">DSM 41896</strain>
    </source>
</reference>
<evidence type="ECO:0000313" key="3">
    <source>
        <dbReference type="Proteomes" id="UP000184286"/>
    </source>
</evidence>
<sequence>MLSRVRLHRTLARSSFVRELSHYLSEHPGEQMALMPVYDAARDHAQHGTRTHSRRCPLVTAGAVVVDERDRVLPLRHESAFVLAEAEPEEQDDSLGGAALRLLAETVGIREVWTEPDAEGPVLIDVTRPGQHRYGPRLRIGFRYGMRVGRSAVRAARHRGVRPYFDGACGRPMPSLNVMLSRSDAPGGPLMTGPSQGGSAGGVASRRRSGRVPPRSRPAHRPGRLECMAWLPQKQSEVAASP</sequence>
<dbReference type="AlphaFoldDB" id="A0A1V6MYU4"/>
<organism evidence="2 3">
    <name type="scientific">Streptomyces phaeoluteigriseus</name>
    <dbReference type="NCBI Taxonomy" id="114686"/>
    <lineage>
        <taxon>Bacteria</taxon>
        <taxon>Bacillati</taxon>
        <taxon>Actinomycetota</taxon>
        <taxon>Actinomycetes</taxon>
        <taxon>Kitasatosporales</taxon>
        <taxon>Streptomycetaceae</taxon>
        <taxon>Streptomyces</taxon>
        <taxon>Streptomyces aurantiacus group</taxon>
    </lineage>
</organism>
<evidence type="ECO:0000313" key="2">
    <source>
        <dbReference type="EMBL" id="OQD57535.1"/>
    </source>
</evidence>
<dbReference type="Proteomes" id="UP000184286">
    <property type="component" value="Unassembled WGS sequence"/>
</dbReference>
<comment type="caution">
    <text evidence="2">The sequence shown here is derived from an EMBL/GenBank/DDBJ whole genome shotgun (WGS) entry which is preliminary data.</text>
</comment>
<accession>A0A1V6MYU4</accession>
<gene>
    <name evidence="2" type="ORF">BM536_001925</name>
</gene>
<proteinExistence type="predicted"/>
<feature type="compositionally biased region" description="Polar residues" evidence="1">
    <location>
        <begin position="233"/>
        <end position="242"/>
    </location>
</feature>
<name>A0A1V6MYU4_9ACTN</name>
<evidence type="ECO:0000256" key="1">
    <source>
        <dbReference type="SAM" id="MobiDB-lite"/>
    </source>
</evidence>
<protein>
    <submittedName>
        <fullName evidence="2">Uncharacterized protein</fullName>
    </submittedName>
</protein>